<dbReference type="GO" id="GO:0016192">
    <property type="term" value="P:vesicle-mediated transport"/>
    <property type="evidence" value="ECO:0007669"/>
    <property type="project" value="InterPro"/>
</dbReference>
<reference evidence="7" key="1">
    <citation type="submission" date="2014-07" db="EMBL/GenBank/DDBJ databases">
        <authorList>
            <person name="Martin A.A"/>
            <person name="De Silva N."/>
        </authorList>
    </citation>
    <scope>NUCLEOTIDE SEQUENCE</scope>
</reference>
<dbReference type="InterPro" id="IPR003123">
    <property type="entry name" value="VPS9"/>
</dbReference>
<evidence type="ECO:0000259" key="5">
    <source>
        <dbReference type="PROSITE" id="PS51036"/>
    </source>
</evidence>
<keyword evidence="1" id="KW-0479">Metal-binding</keyword>
<dbReference type="GO" id="GO:0030139">
    <property type="term" value="C:endocytic vesicle"/>
    <property type="evidence" value="ECO:0007669"/>
    <property type="project" value="TreeGrafter"/>
</dbReference>
<dbReference type="SUPFAM" id="SSF57716">
    <property type="entry name" value="Glucocorticoid receptor-like (DNA-binding domain)"/>
    <property type="match status" value="1"/>
</dbReference>
<evidence type="ECO:0000256" key="1">
    <source>
        <dbReference type="ARBA" id="ARBA00022723"/>
    </source>
</evidence>
<dbReference type="PANTHER" id="PTHR23101:SF122">
    <property type="entry name" value="RABAPTIN-5-ASSOCIATED EXCHANGE FACTOR FOR RAB5"/>
    <property type="match status" value="1"/>
</dbReference>
<name>A0A0K0G1S1_STRVS</name>
<sequence>MENKRVKVYISEDQLKCRNGCGHYGTPQWKGLCSVCWKISQIETRRLKDFAKNKDVLTSQGGIKSSNESGISSTIKAHFLKNPLTTTVNTIASRSRNMLSPTTSTGGISFPEQGTDSQSLSNIDIVSRKRSLSPESVSTMEEYSSYMKTKLPKAVGKIIDRLTKEAIEKLVDNQGFIGGDEQSEIVQTLYDNVWNKLLKTANELRNTMHLDINECISIVERVVCVRCYDILFGNSSEEEVADLSLQDRIRSLYWVNYGFLDTELNFSKNNVRDLIDEAVAKVIDVNVFKSTEEKLASLIEGCRKILEALKQSRDGVPASADEFLPGLIYVILRANPPLIQSNLKFISRFAHENRIIKGESGYYFTNFSCAIEYIKNMNCESLKMDQDVFNAYVSGKLLPPLDRDNCLMKDSIKKVELLTSKATDLSSAEDSLDARLDAFEESIEAQRIAFVEEIAEYTAKHPSKDILDVIEELNLEKDSSN</sequence>
<dbReference type="Gene3D" id="1.20.5.4770">
    <property type="match status" value="1"/>
</dbReference>
<dbReference type="PANTHER" id="PTHR23101">
    <property type="entry name" value="RAB GDP/GTP EXCHANGE FACTOR"/>
    <property type="match status" value="1"/>
</dbReference>
<accession>A0A0K0G1S1</accession>
<evidence type="ECO:0000259" key="6">
    <source>
        <dbReference type="PROSITE" id="PS51205"/>
    </source>
</evidence>
<dbReference type="GO" id="GO:0005829">
    <property type="term" value="C:cytosol"/>
    <property type="evidence" value="ECO:0007669"/>
    <property type="project" value="TreeGrafter"/>
</dbReference>
<dbReference type="PROSITE" id="PS51205">
    <property type="entry name" value="VPS9"/>
    <property type="match status" value="1"/>
</dbReference>
<dbReference type="AlphaFoldDB" id="A0A0K0G1S1"/>
<feature type="region of interest" description="Disordered" evidence="4">
    <location>
        <begin position="97"/>
        <end position="117"/>
    </location>
</feature>
<proteinExistence type="predicted"/>
<evidence type="ECO:0000256" key="4">
    <source>
        <dbReference type="SAM" id="MobiDB-lite"/>
    </source>
</evidence>
<dbReference type="STRING" id="75913.A0A0K0G1S1"/>
<dbReference type="SUPFAM" id="SSF109993">
    <property type="entry name" value="VPS9 domain"/>
    <property type="match status" value="1"/>
</dbReference>
<dbReference type="PROSITE" id="PS51036">
    <property type="entry name" value="ZF_A20"/>
    <property type="match status" value="1"/>
</dbReference>
<dbReference type="SMART" id="SM00259">
    <property type="entry name" value="ZnF_A20"/>
    <property type="match status" value="1"/>
</dbReference>
<dbReference type="Pfam" id="PF01754">
    <property type="entry name" value="zf-A20"/>
    <property type="match status" value="1"/>
</dbReference>
<dbReference type="GO" id="GO:0003677">
    <property type="term" value="F:DNA binding"/>
    <property type="evidence" value="ECO:0007669"/>
    <property type="project" value="InterPro"/>
</dbReference>
<keyword evidence="3" id="KW-0862">Zinc</keyword>
<feature type="domain" description="VPS9" evidence="6">
    <location>
        <begin position="239"/>
        <end position="383"/>
    </location>
</feature>
<dbReference type="InterPro" id="IPR037191">
    <property type="entry name" value="VPS9_dom_sf"/>
</dbReference>
<dbReference type="GO" id="GO:0005085">
    <property type="term" value="F:guanyl-nucleotide exchange factor activity"/>
    <property type="evidence" value="ECO:0007669"/>
    <property type="project" value="InterPro"/>
</dbReference>
<keyword evidence="7" id="KW-1185">Reference proteome</keyword>
<reference evidence="8" key="2">
    <citation type="submission" date="2015-08" db="UniProtKB">
        <authorList>
            <consortium name="WormBaseParasite"/>
        </authorList>
    </citation>
    <scope>IDENTIFICATION</scope>
</reference>
<evidence type="ECO:0000313" key="8">
    <source>
        <dbReference type="WBParaSite" id="SVE_1866300.1"/>
    </source>
</evidence>
<evidence type="ECO:0000256" key="3">
    <source>
        <dbReference type="ARBA" id="ARBA00022833"/>
    </source>
</evidence>
<dbReference type="Gene3D" id="1.20.1050.80">
    <property type="entry name" value="VPS9 domain"/>
    <property type="match status" value="1"/>
</dbReference>
<evidence type="ECO:0000313" key="7">
    <source>
        <dbReference type="Proteomes" id="UP000035680"/>
    </source>
</evidence>
<dbReference type="Gene3D" id="1.10.246.120">
    <property type="match status" value="1"/>
</dbReference>
<organism evidence="7 8">
    <name type="scientific">Strongyloides venezuelensis</name>
    <name type="common">Threadworm</name>
    <dbReference type="NCBI Taxonomy" id="75913"/>
    <lineage>
        <taxon>Eukaryota</taxon>
        <taxon>Metazoa</taxon>
        <taxon>Ecdysozoa</taxon>
        <taxon>Nematoda</taxon>
        <taxon>Chromadorea</taxon>
        <taxon>Rhabditida</taxon>
        <taxon>Tylenchina</taxon>
        <taxon>Panagrolaimomorpha</taxon>
        <taxon>Strongyloidoidea</taxon>
        <taxon>Strongyloididae</taxon>
        <taxon>Strongyloides</taxon>
    </lineage>
</organism>
<protein>
    <submittedName>
        <fullName evidence="8">Rab5 GDP/GTP exchange factor</fullName>
    </submittedName>
</protein>
<dbReference type="Proteomes" id="UP000035680">
    <property type="component" value="Unassembled WGS sequence"/>
</dbReference>
<dbReference type="GO" id="GO:0031267">
    <property type="term" value="F:small GTPase binding"/>
    <property type="evidence" value="ECO:0007669"/>
    <property type="project" value="TreeGrafter"/>
</dbReference>
<dbReference type="InterPro" id="IPR002653">
    <property type="entry name" value="Znf_A20"/>
</dbReference>
<dbReference type="Pfam" id="PF02204">
    <property type="entry name" value="VPS9"/>
    <property type="match status" value="1"/>
</dbReference>
<evidence type="ECO:0000256" key="2">
    <source>
        <dbReference type="ARBA" id="ARBA00022771"/>
    </source>
</evidence>
<dbReference type="InterPro" id="IPR045046">
    <property type="entry name" value="Vps9-like"/>
</dbReference>
<dbReference type="WBParaSite" id="SVE_1866300.1">
    <property type="protein sequence ID" value="SVE_1866300.1"/>
    <property type="gene ID" value="SVE_1866300"/>
</dbReference>
<dbReference type="GO" id="GO:0008270">
    <property type="term" value="F:zinc ion binding"/>
    <property type="evidence" value="ECO:0007669"/>
    <property type="project" value="UniProtKB-KW"/>
</dbReference>
<dbReference type="SMART" id="SM00167">
    <property type="entry name" value="VPS9"/>
    <property type="match status" value="1"/>
</dbReference>
<feature type="domain" description="A20-type" evidence="5">
    <location>
        <begin position="11"/>
        <end position="45"/>
    </location>
</feature>
<keyword evidence="2" id="KW-0863">Zinc-finger</keyword>